<dbReference type="PROSITE" id="PS50893">
    <property type="entry name" value="ABC_TRANSPORTER_2"/>
    <property type="match status" value="1"/>
</dbReference>
<dbReference type="SMART" id="SM00382">
    <property type="entry name" value="AAA"/>
    <property type="match status" value="1"/>
</dbReference>
<dbReference type="PANTHER" id="PTHR42939:SF5">
    <property type="entry name" value="ABC-TYPE TRANSPORTER ATP-BINDING PROTEIN ECSA"/>
    <property type="match status" value="1"/>
</dbReference>
<dbReference type="GO" id="GO:0005524">
    <property type="term" value="F:ATP binding"/>
    <property type="evidence" value="ECO:0007669"/>
    <property type="project" value="UniProtKB-KW"/>
</dbReference>
<keyword evidence="6" id="KW-1185">Reference proteome</keyword>
<name>A0A1G9P1G1_9BACI</name>
<gene>
    <name evidence="5" type="ORF">SAMN05216244_1238</name>
</gene>
<dbReference type="GO" id="GO:0016887">
    <property type="term" value="F:ATP hydrolysis activity"/>
    <property type="evidence" value="ECO:0007669"/>
    <property type="project" value="InterPro"/>
</dbReference>
<dbReference type="Pfam" id="PF00005">
    <property type="entry name" value="ABC_tran"/>
    <property type="match status" value="1"/>
</dbReference>
<accession>A0A1G9P1G1</accession>
<evidence type="ECO:0000259" key="4">
    <source>
        <dbReference type="PROSITE" id="PS50893"/>
    </source>
</evidence>
<evidence type="ECO:0000256" key="2">
    <source>
        <dbReference type="ARBA" id="ARBA00022741"/>
    </source>
</evidence>
<keyword evidence="1" id="KW-0813">Transport</keyword>
<evidence type="ECO:0000313" key="6">
    <source>
        <dbReference type="Proteomes" id="UP000182347"/>
    </source>
</evidence>
<dbReference type="SUPFAM" id="SSF52540">
    <property type="entry name" value="P-loop containing nucleoside triphosphate hydrolases"/>
    <property type="match status" value="1"/>
</dbReference>
<dbReference type="InterPro" id="IPR003593">
    <property type="entry name" value="AAA+_ATPase"/>
</dbReference>
<dbReference type="EMBL" id="FNHF01000001">
    <property type="protein sequence ID" value="SDL92383.1"/>
    <property type="molecule type" value="Genomic_DNA"/>
</dbReference>
<evidence type="ECO:0000256" key="3">
    <source>
        <dbReference type="ARBA" id="ARBA00022840"/>
    </source>
</evidence>
<organism evidence="5 6">
    <name type="scientific">Sediminibacillus halophilus</name>
    <dbReference type="NCBI Taxonomy" id="482461"/>
    <lineage>
        <taxon>Bacteria</taxon>
        <taxon>Bacillati</taxon>
        <taxon>Bacillota</taxon>
        <taxon>Bacilli</taxon>
        <taxon>Bacillales</taxon>
        <taxon>Bacillaceae</taxon>
        <taxon>Sediminibacillus</taxon>
    </lineage>
</organism>
<dbReference type="CDD" id="cd03230">
    <property type="entry name" value="ABC_DR_subfamily_A"/>
    <property type="match status" value="1"/>
</dbReference>
<dbReference type="Gene3D" id="3.40.50.300">
    <property type="entry name" value="P-loop containing nucleotide triphosphate hydrolases"/>
    <property type="match status" value="1"/>
</dbReference>
<dbReference type="RefSeq" id="WP_245693648.1">
    <property type="nucleotide sequence ID" value="NZ_FNHF01000001.1"/>
</dbReference>
<feature type="domain" description="ABC transporter" evidence="4">
    <location>
        <begin position="7"/>
        <end position="232"/>
    </location>
</feature>
<dbReference type="InterPro" id="IPR003439">
    <property type="entry name" value="ABC_transporter-like_ATP-bd"/>
</dbReference>
<dbReference type="AlphaFoldDB" id="A0A1G9P1G1"/>
<dbReference type="InterPro" id="IPR051782">
    <property type="entry name" value="ABC_Transporter_VariousFunc"/>
</dbReference>
<protein>
    <submittedName>
        <fullName evidence="5">ABC-2 type transport system ATP-binding protein</fullName>
    </submittedName>
</protein>
<dbReference type="PANTHER" id="PTHR42939">
    <property type="entry name" value="ABC TRANSPORTER ATP-BINDING PROTEIN ALBC-RELATED"/>
    <property type="match status" value="1"/>
</dbReference>
<reference evidence="6" key="1">
    <citation type="submission" date="2016-10" db="EMBL/GenBank/DDBJ databases">
        <authorList>
            <person name="Varghese N."/>
            <person name="Submissions S."/>
        </authorList>
    </citation>
    <scope>NUCLEOTIDE SEQUENCE [LARGE SCALE GENOMIC DNA]</scope>
    <source>
        <strain evidence="6">CGMCC 1.6199</strain>
    </source>
</reference>
<evidence type="ECO:0000313" key="5">
    <source>
        <dbReference type="EMBL" id="SDL92383.1"/>
    </source>
</evidence>
<sequence length="233" mass="26681">MIWLQGLLVEEVSVEINREPILQNMSFYLDPGTITALIGHNGAGKSTIMKTLIGLQERKMGKIVLNGVSQEEDFLPFKQMLSYIPEEPFLLPELTAMQHFQLYGRSYQIDEQELVEKVDYLSRKMEITDKLDEFPESLSKGMRQKVQTICALLPEVPLLLIDEPFMGLDIYASEFLAEAVKEKAEQGTIILLTSHQLDRVQQLADHFIMLQHGKVVDHGDINSFQVLKRRFSE</sequence>
<dbReference type="Proteomes" id="UP000182347">
    <property type="component" value="Unassembled WGS sequence"/>
</dbReference>
<evidence type="ECO:0000256" key="1">
    <source>
        <dbReference type="ARBA" id="ARBA00022448"/>
    </source>
</evidence>
<proteinExistence type="predicted"/>
<keyword evidence="3 5" id="KW-0067">ATP-binding</keyword>
<dbReference type="STRING" id="482461.SAMN05216244_1238"/>
<keyword evidence="2" id="KW-0547">Nucleotide-binding</keyword>
<dbReference type="InterPro" id="IPR027417">
    <property type="entry name" value="P-loop_NTPase"/>
</dbReference>